<evidence type="ECO:0000313" key="9">
    <source>
        <dbReference type="EMBL" id="MBM1714584.1"/>
    </source>
</evidence>
<dbReference type="EMBL" id="JAFBRM010000003">
    <property type="protein sequence ID" value="MBM1714584.1"/>
    <property type="molecule type" value="Genomic_DNA"/>
</dbReference>
<protein>
    <recommendedName>
        <fullName evidence="7">Hydroxyacylglutathione hydrolase</fullName>
        <ecNumber evidence="7">3.1.2.6</ecNumber>
    </recommendedName>
    <alternativeName>
        <fullName evidence="7">Glyoxalase II</fullName>
        <shortName evidence="7">Glx II</shortName>
    </alternativeName>
</protein>
<dbReference type="PANTHER" id="PTHR43705">
    <property type="entry name" value="HYDROXYACYLGLUTATHIONE HYDROLASE"/>
    <property type="match status" value="1"/>
</dbReference>
<evidence type="ECO:0000256" key="7">
    <source>
        <dbReference type="HAMAP-Rule" id="MF_01374"/>
    </source>
</evidence>
<dbReference type="CDD" id="cd07723">
    <property type="entry name" value="hydroxyacylglutathione_hydrolase_MBL-fold"/>
    <property type="match status" value="1"/>
</dbReference>
<accession>A0AAE3B700</accession>
<dbReference type="PIRSF" id="PIRSF005457">
    <property type="entry name" value="Glx"/>
    <property type="match status" value="1"/>
</dbReference>
<dbReference type="Proteomes" id="UP000732193">
    <property type="component" value="Unassembled WGS sequence"/>
</dbReference>
<comment type="function">
    <text evidence="7">Thiolesterase that catalyzes the hydrolysis of S-D-lactoyl-glutathione to form glutathione and D-lactic acid.</text>
</comment>
<dbReference type="InterPro" id="IPR017782">
    <property type="entry name" value="Hydroxyacylglutathione_Hdrlase"/>
</dbReference>
<evidence type="ECO:0000313" key="10">
    <source>
        <dbReference type="Proteomes" id="UP000732193"/>
    </source>
</evidence>
<feature type="binding site" evidence="7">
    <location>
        <position position="58"/>
    </location>
    <ligand>
        <name>Zn(2+)</name>
        <dbReference type="ChEBI" id="CHEBI:29105"/>
        <label>1</label>
    </ligand>
</feature>
<dbReference type="AlphaFoldDB" id="A0AAE3B700"/>
<keyword evidence="5 7" id="KW-0378">Hydrolase</keyword>
<feature type="binding site" evidence="7">
    <location>
        <position position="114"/>
    </location>
    <ligand>
        <name>Zn(2+)</name>
        <dbReference type="ChEBI" id="CHEBI:29105"/>
        <label>1</label>
    </ligand>
</feature>
<dbReference type="InterPro" id="IPR035680">
    <property type="entry name" value="Clx_II_MBL"/>
</dbReference>
<evidence type="ECO:0000256" key="1">
    <source>
        <dbReference type="ARBA" id="ARBA00001623"/>
    </source>
</evidence>
<comment type="pathway">
    <text evidence="2 7">Secondary metabolite metabolism; methylglyoxal degradation; (R)-lactate from methylglyoxal: step 2/2.</text>
</comment>
<dbReference type="GO" id="GO:0004416">
    <property type="term" value="F:hydroxyacylglutathione hydrolase activity"/>
    <property type="evidence" value="ECO:0007669"/>
    <property type="project" value="UniProtKB-UniRule"/>
</dbReference>
<dbReference type="SMART" id="SM00849">
    <property type="entry name" value="Lactamase_B"/>
    <property type="match status" value="1"/>
</dbReference>
<gene>
    <name evidence="7 9" type="primary">gloB</name>
    <name evidence="9" type="ORF">JQV55_13515</name>
</gene>
<dbReference type="NCBIfam" id="TIGR03413">
    <property type="entry name" value="GSH_gloB"/>
    <property type="match status" value="1"/>
</dbReference>
<dbReference type="GO" id="GO:0046872">
    <property type="term" value="F:metal ion binding"/>
    <property type="evidence" value="ECO:0007669"/>
    <property type="project" value="UniProtKB-KW"/>
</dbReference>
<dbReference type="InterPro" id="IPR001279">
    <property type="entry name" value="Metallo-B-lactamas"/>
</dbReference>
<feature type="binding site" evidence="7">
    <location>
        <position position="171"/>
    </location>
    <ligand>
        <name>Zn(2+)</name>
        <dbReference type="ChEBI" id="CHEBI:29105"/>
        <label>2</label>
    </ligand>
</feature>
<comment type="similarity">
    <text evidence="3 7">Belongs to the metallo-beta-lactamase superfamily. Glyoxalase II family.</text>
</comment>
<comment type="catalytic activity">
    <reaction evidence="1 7">
        <text>an S-(2-hydroxyacyl)glutathione + H2O = a 2-hydroxy carboxylate + glutathione + H(+)</text>
        <dbReference type="Rhea" id="RHEA:21864"/>
        <dbReference type="ChEBI" id="CHEBI:15377"/>
        <dbReference type="ChEBI" id="CHEBI:15378"/>
        <dbReference type="ChEBI" id="CHEBI:57925"/>
        <dbReference type="ChEBI" id="CHEBI:58896"/>
        <dbReference type="ChEBI" id="CHEBI:71261"/>
        <dbReference type="EC" id="3.1.2.6"/>
    </reaction>
</comment>
<keyword evidence="6 7" id="KW-0862">Zinc</keyword>
<comment type="subunit">
    <text evidence="7">Monomer.</text>
</comment>
<dbReference type="SUPFAM" id="SSF56281">
    <property type="entry name" value="Metallo-hydrolase/oxidoreductase"/>
    <property type="match status" value="1"/>
</dbReference>
<evidence type="ECO:0000256" key="4">
    <source>
        <dbReference type="ARBA" id="ARBA00022723"/>
    </source>
</evidence>
<feature type="domain" description="Metallo-beta-lactamase" evidence="8">
    <location>
        <begin position="13"/>
        <end position="171"/>
    </location>
</feature>
<dbReference type="Pfam" id="PF16123">
    <property type="entry name" value="HAGH_C"/>
    <property type="match status" value="1"/>
</dbReference>
<dbReference type="InterPro" id="IPR050110">
    <property type="entry name" value="Glyoxalase_II_hydrolase"/>
</dbReference>
<feature type="binding site" evidence="7">
    <location>
        <position position="133"/>
    </location>
    <ligand>
        <name>Zn(2+)</name>
        <dbReference type="ChEBI" id="CHEBI:29105"/>
        <label>1</label>
    </ligand>
</feature>
<dbReference type="InterPro" id="IPR032282">
    <property type="entry name" value="HAGH_C"/>
</dbReference>
<evidence type="ECO:0000259" key="8">
    <source>
        <dbReference type="SMART" id="SM00849"/>
    </source>
</evidence>
<reference evidence="9 10" key="1">
    <citation type="submission" date="2021-01" db="EMBL/GenBank/DDBJ databases">
        <title>Diatom-associated Roseobacters Show Island Model of Population Structure.</title>
        <authorList>
            <person name="Qu L."/>
            <person name="Feng X."/>
            <person name="Chen Y."/>
            <person name="Li L."/>
            <person name="Wang X."/>
            <person name="Hu Z."/>
            <person name="Wang H."/>
            <person name="Luo H."/>
        </authorList>
    </citation>
    <scope>NUCLEOTIDE SEQUENCE [LARGE SCALE GENOMIC DNA]</scope>
    <source>
        <strain evidence="9 10">TR60-84</strain>
    </source>
</reference>
<dbReference type="InterPro" id="IPR036866">
    <property type="entry name" value="RibonucZ/Hydroxyglut_hydro"/>
</dbReference>
<feature type="binding site" evidence="7">
    <location>
        <position position="56"/>
    </location>
    <ligand>
        <name>Zn(2+)</name>
        <dbReference type="ChEBI" id="CHEBI:29105"/>
        <label>1</label>
    </ligand>
</feature>
<dbReference type="Pfam" id="PF00753">
    <property type="entry name" value="Lactamase_B"/>
    <property type="match status" value="1"/>
</dbReference>
<comment type="caution">
    <text evidence="9">The sequence shown here is derived from an EMBL/GenBank/DDBJ whole genome shotgun (WGS) entry which is preliminary data.</text>
</comment>
<evidence type="ECO:0000256" key="5">
    <source>
        <dbReference type="ARBA" id="ARBA00022801"/>
    </source>
</evidence>
<dbReference type="EC" id="3.1.2.6" evidence="7"/>
<name>A0AAE3B700_9RHOB</name>
<evidence type="ECO:0000256" key="3">
    <source>
        <dbReference type="ARBA" id="ARBA00006759"/>
    </source>
</evidence>
<keyword evidence="4 7" id="KW-0479">Metal-binding</keyword>
<feature type="binding site" evidence="7">
    <location>
        <position position="60"/>
    </location>
    <ligand>
        <name>Zn(2+)</name>
        <dbReference type="ChEBI" id="CHEBI:29105"/>
        <label>2</label>
    </ligand>
</feature>
<proteinExistence type="inferred from homology"/>
<sequence length="255" mass="27549">MPFDLITIPCLSDNYAYLLRDGETGEVAVIDVPEAAPIKAELDVRGWTLSQVWLTHHHWDHVDGLSDLLAAYPAQVVGAKADADRLPPLDNAVAEGDKIKLGALEAKVFDVSGHTMNHIAFYVAAAQACFTADSLMALGCGRLFEGTPAQMWGSMQKLMTLPPETTICSGHEYTASNAKFALTVDPDNPALISRSNEIAAARAKGQPTVPTSLVTELETNPFLRPADPGVRATLGMQTATDTEVFTEIRKRKDNF</sequence>
<feature type="binding site" evidence="7">
    <location>
        <position position="61"/>
    </location>
    <ligand>
        <name>Zn(2+)</name>
        <dbReference type="ChEBI" id="CHEBI:29105"/>
        <label>2</label>
    </ligand>
</feature>
<organism evidence="9 10">
    <name type="scientific">Sulfitobacter geojensis</name>
    <dbReference type="NCBI Taxonomy" id="1342299"/>
    <lineage>
        <taxon>Bacteria</taxon>
        <taxon>Pseudomonadati</taxon>
        <taxon>Pseudomonadota</taxon>
        <taxon>Alphaproteobacteria</taxon>
        <taxon>Rhodobacterales</taxon>
        <taxon>Roseobacteraceae</taxon>
        <taxon>Sulfitobacter</taxon>
    </lineage>
</organism>
<evidence type="ECO:0000256" key="2">
    <source>
        <dbReference type="ARBA" id="ARBA00004963"/>
    </source>
</evidence>
<dbReference type="HAMAP" id="MF_01374">
    <property type="entry name" value="Glyoxalase_2"/>
    <property type="match status" value="1"/>
</dbReference>
<feature type="binding site" evidence="7">
    <location>
        <position position="133"/>
    </location>
    <ligand>
        <name>Zn(2+)</name>
        <dbReference type="ChEBI" id="CHEBI:29105"/>
        <label>2</label>
    </ligand>
</feature>
<dbReference type="Gene3D" id="3.60.15.10">
    <property type="entry name" value="Ribonuclease Z/Hydroxyacylglutathione hydrolase-like"/>
    <property type="match status" value="1"/>
</dbReference>
<dbReference type="RefSeq" id="WP_203242641.1">
    <property type="nucleotide sequence ID" value="NZ_JAFBRH010000003.1"/>
</dbReference>
<dbReference type="PANTHER" id="PTHR43705:SF1">
    <property type="entry name" value="HYDROXYACYLGLUTATHIONE HYDROLASE GLOB"/>
    <property type="match status" value="1"/>
</dbReference>
<comment type="cofactor">
    <cofactor evidence="7">
        <name>Zn(2+)</name>
        <dbReference type="ChEBI" id="CHEBI:29105"/>
    </cofactor>
    <text evidence="7">Binds 2 Zn(2+) ions per subunit.</text>
</comment>
<keyword evidence="10" id="KW-1185">Reference proteome</keyword>
<dbReference type="GO" id="GO:0019243">
    <property type="term" value="P:methylglyoxal catabolic process to D-lactate via S-lactoyl-glutathione"/>
    <property type="evidence" value="ECO:0007669"/>
    <property type="project" value="UniProtKB-UniRule"/>
</dbReference>
<evidence type="ECO:0000256" key="6">
    <source>
        <dbReference type="ARBA" id="ARBA00022833"/>
    </source>
</evidence>